<accession>A0A7J0BYY2</accession>
<dbReference type="EMBL" id="BLVP01000036">
    <property type="protein sequence ID" value="GFM38395.1"/>
    <property type="molecule type" value="Genomic_DNA"/>
</dbReference>
<name>A0A7J0BYY2_9BACT</name>
<feature type="domain" description="CheR-type methyltransferase" evidence="6">
    <location>
        <begin position="17"/>
        <end position="293"/>
    </location>
</feature>
<organism evidence="7 8">
    <name type="scientific">Desulfovibrio psychrotolerans</name>
    <dbReference type="NCBI Taxonomy" id="415242"/>
    <lineage>
        <taxon>Bacteria</taxon>
        <taxon>Pseudomonadati</taxon>
        <taxon>Thermodesulfobacteriota</taxon>
        <taxon>Desulfovibrionia</taxon>
        <taxon>Desulfovibrionales</taxon>
        <taxon>Desulfovibrionaceae</taxon>
        <taxon>Desulfovibrio</taxon>
    </lineage>
</organism>
<reference evidence="7 8" key="1">
    <citation type="submission" date="2020-05" db="EMBL/GenBank/DDBJ databases">
        <title>Draft genome sequence of Desulfovibrio psychrotolerans JS1T.</title>
        <authorList>
            <person name="Ueno A."/>
            <person name="Tamazawa S."/>
            <person name="Tamamura S."/>
            <person name="Murakami T."/>
            <person name="Kiyama T."/>
            <person name="Inomata H."/>
            <person name="Amano Y."/>
            <person name="Miyakawa K."/>
            <person name="Tamaki H."/>
            <person name="Naganuma T."/>
            <person name="Kaneko K."/>
        </authorList>
    </citation>
    <scope>NUCLEOTIDE SEQUENCE [LARGE SCALE GENOMIC DNA]</scope>
    <source>
        <strain evidence="7 8">JS1</strain>
    </source>
</reference>
<dbReference type="InterPro" id="IPR022641">
    <property type="entry name" value="CheR_N"/>
</dbReference>
<dbReference type="PRINTS" id="PR00996">
    <property type="entry name" value="CHERMTFRASE"/>
</dbReference>
<dbReference type="InterPro" id="IPR036804">
    <property type="entry name" value="CheR_N_sf"/>
</dbReference>
<dbReference type="SUPFAM" id="SSF47757">
    <property type="entry name" value="Chemotaxis receptor methyltransferase CheR, N-terminal domain"/>
    <property type="match status" value="1"/>
</dbReference>
<dbReference type="PIRSF" id="PIRSF000410">
    <property type="entry name" value="CheR"/>
    <property type="match status" value="1"/>
</dbReference>
<dbReference type="PROSITE" id="PS50123">
    <property type="entry name" value="CHER"/>
    <property type="match status" value="1"/>
</dbReference>
<evidence type="ECO:0000256" key="5">
    <source>
        <dbReference type="ARBA" id="ARBA00022691"/>
    </source>
</evidence>
<dbReference type="Pfam" id="PF03705">
    <property type="entry name" value="CheR_N"/>
    <property type="match status" value="1"/>
</dbReference>
<evidence type="ECO:0000256" key="3">
    <source>
        <dbReference type="ARBA" id="ARBA00022603"/>
    </source>
</evidence>
<keyword evidence="3 7" id="KW-0489">Methyltransferase</keyword>
<evidence type="ECO:0000313" key="8">
    <source>
        <dbReference type="Proteomes" id="UP000503820"/>
    </source>
</evidence>
<dbReference type="AlphaFoldDB" id="A0A7J0BYY2"/>
<sequence>MKNAESMPEPSPNAAAVNFRPSPMSDKVFQRLSLFIHERVGIKLPPSKRTMLEARLQKRLRTLGYMSYEKYVDFVFTEQGMEQELRNLIDVVTTNTTEFFREPKHFEFLVNTVLPDWVRRYGSRQFCLWSAGCSIGMEPYTLGMVMSDFAEQYSGFSFRILATDISSRALQTAVKAVYEEDRISTIPDRLCKKYLLRSKDRTKRLIRIAPEVRRVVEFQRLNFMERFSFKNPMDVIFCRNVIIYFDKPTQERLFRQFCQFLQPGGYLFIGHSESLAGMDLPLTQAAPTVYRRI</sequence>
<evidence type="ECO:0000313" key="7">
    <source>
        <dbReference type="EMBL" id="GFM38395.1"/>
    </source>
</evidence>
<dbReference type="SUPFAM" id="SSF53335">
    <property type="entry name" value="S-adenosyl-L-methionine-dependent methyltransferases"/>
    <property type="match status" value="1"/>
</dbReference>
<dbReference type="InterPro" id="IPR000780">
    <property type="entry name" value="CheR_MeTrfase"/>
</dbReference>
<protein>
    <recommendedName>
        <fullName evidence="2">protein-glutamate O-methyltransferase</fullName>
        <ecNumber evidence="2">2.1.1.80</ecNumber>
    </recommendedName>
</protein>
<keyword evidence="5" id="KW-0949">S-adenosyl-L-methionine</keyword>
<evidence type="ECO:0000256" key="2">
    <source>
        <dbReference type="ARBA" id="ARBA00012534"/>
    </source>
</evidence>
<dbReference type="InterPro" id="IPR026024">
    <property type="entry name" value="Chemotaxis_MeTrfase_CheR"/>
</dbReference>
<dbReference type="Gene3D" id="3.40.50.150">
    <property type="entry name" value="Vaccinia Virus protein VP39"/>
    <property type="match status" value="1"/>
</dbReference>
<dbReference type="InterPro" id="IPR029063">
    <property type="entry name" value="SAM-dependent_MTases_sf"/>
</dbReference>
<evidence type="ECO:0000259" key="6">
    <source>
        <dbReference type="PROSITE" id="PS50123"/>
    </source>
</evidence>
<dbReference type="SMART" id="SM00138">
    <property type="entry name" value="MeTrc"/>
    <property type="match status" value="1"/>
</dbReference>
<dbReference type="PANTHER" id="PTHR24422">
    <property type="entry name" value="CHEMOTAXIS PROTEIN METHYLTRANSFERASE"/>
    <property type="match status" value="1"/>
</dbReference>
<evidence type="ECO:0000256" key="4">
    <source>
        <dbReference type="ARBA" id="ARBA00022679"/>
    </source>
</evidence>
<dbReference type="Proteomes" id="UP000503820">
    <property type="component" value="Unassembled WGS sequence"/>
</dbReference>
<comment type="caution">
    <text evidence="7">The sequence shown here is derived from an EMBL/GenBank/DDBJ whole genome shotgun (WGS) entry which is preliminary data.</text>
</comment>
<dbReference type="InterPro" id="IPR050903">
    <property type="entry name" value="Bact_Chemotaxis_MeTrfase"/>
</dbReference>
<dbReference type="GO" id="GO:0032259">
    <property type="term" value="P:methylation"/>
    <property type="evidence" value="ECO:0007669"/>
    <property type="project" value="UniProtKB-KW"/>
</dbReference>
<dbReference type="EC" id="2.1.1.80" evidence="2"/>
<proteinExistence type="predicted"/>
<dbReference type="Gene3D" id="1.10.155.10">
    <property type="entry name" value="Chemotaxis receptor methyltransferase CheR, N-terminal domain"/>
    <property type="match status" value="1"/>
</dbReference>
<evidence type="ECO:0000256" key="1">
    <source>
        <dbReference type="ARBA" id="ARBA00001541"/>
    </source>
</evidence>
<gene>
    <name evidence="7" type="primary">cheR-1</name>
    <name evidence="7" type="ORF">DSM19430T_30790</name>
</gene>
<comment type="catalytic activity">
    <reaction evidence="1">
        <text>L-glutamyl-[protein] + S-adenosyl-L-methionine = [protein]-L-glutamate 5-O-methyl ester + S-adenosyl-L-homocysteine</text>
        <dbReference type="Rhea" id="RHEA:24452"/>
        <dbReference type="Rhea" id="RHEA-COMP:10208"/>
        <dbReference type="Rhea" id="RHEA-COMP:10311"/>
        <dbReference type="ChEBI" id="CHEBI:29973"/>
        <dbReference type="ChEBI" id="CHEBI:57856"/>
        <dbReference type="ChEBI" id="CHEBI:59789"/>
        <dbReference type="ChEBI" id="CHEBI:82795"/>
        <dbReference type="EC" id="2.1.1.80"/>
    </reaction>
</comment>
<keyword evidence="4 7" id="KW-0808">Transferase</keyword>
<dbReference type="Pfam" id="PF01739">
    <property type="entry name" value="CheR"/>
    <property type="match status" value="1"/>
</dbReference>
<dbReference type="PANTHER" id="PTHR24422:SF26">
    <property type="entry name" value="CHEMOTAXIS PROTEIN METHYLTRANSFERASE"/>
    <property type="match status" value="1"/>
</dbReference>
<keyword evidence="8" id="KW-1185">Reference proteome</keyword>
<dbReference type="GO" id="GO:0008983">
    <property type="term" value="F:protein-glutamate O-methyltransferase activity"/>
    <property type="evidence" value="ECO:0007669"/>
    <property type="project" value="UniProtKB-EC"/>
</dbReference>
<dbReference type="InterPro" id="IPR022642">
    <property type="entry name" value="CheR_C"/>
</dbReference>